<dbReference type="GO" id="GO:0006506">
    <property type="term" value="P:GPI anchor biosynthetic process"/>
    <property type="evidence" value="ECO:0007669"/>
    <property type="project" value="UniProtKB-KW"/>
</dbReference>
<gene>
    <name evidence="10" type="ORF">PV327_011103</name>
</gene>
<dbReference type="AlphaFoldDB" id="A0AA39C8C8"/>
<sequence length="258" mass="30423">MRIYNMMSKVKYDLEYTSLAEDNEQSHYRIVIPFTKIAYFTVALPFFGFIVCVTWSVIYNFEHATSTHCQVYNVLPSISAAIGHYRPQRDIWKTVIAAQAFMRALIFFMYRNYYHETVHRWAQGIINFTSFTYALENISLVTLSFWTSNENYAFHKLSFIIFLIMSCTHMCLTCYIGKECRYTARDIMERKSILLKTRILILNVLSIFSACYFFWRHNAYCEPLKYLVVLTNMGFHLTAAWDFAGRSLLISTRGIRIL</sequence>
<feature type="transmembrane region" description="Helical" evidence="8">
    <location>
        <begin position="91"/>
        <end position="113"/>
    </location>
</feature>
<name>A0AA39C8C8_MICHY</name>
<dbReference type="GO" id="GO:0000139">
    <property type="term" value="C:Golgi membrane"/>
    <property type="evidence" value="ECO:0007669"/>
    <property type="project" value="UniProtKB-SubCell"/>
</dbReference>
<dbReference type="GO" id="GO:0005789">
    <property type="term" value="C:endoplasmic reticulum membrane"/>
    <property type="evidence" value="ECO:0007669"/>
    <property type="project" value="TreeGrafter"/>
</dbReference>
<proteinExistence type="inferred from homology"/>
<feature type="transmembrane region" description="Helical" evidence="8">
    <location>
        <begin position="37"/>
        <end position="58"/>
    </location>
</feature>
<feature type="transmembrane region" description="Helical" evidence="8">
    <location>
        <begin position="152"/>
        <end position="176"/>
    </location>
</feature>
<keyword evidence="4 8" id="KW-0812">Transmembrane</keyword>
<evidence type="ECO:0000256" key="5">
    <source>
        <dbReference type="ARBA" id="ARBA00022989"/>
    </source>
</evidence>
<keyword evidence="7 8" id="KW-0472">Membrane</keyword>
<keyword evidence="3" id="KW-0337">GPI-anchor biosynthesis</keyword>
<dbReference type="Proteomes" id="UP001168972">
    <property type="component" value="Unassembled WGS sequence"/>
</dbReference>
<dbReference type="InterPro" id="IPR039545">
    <property type="entry name" value="PGAP2"/>
</dbReference>
<evidence type="ECO:0000256" key="4">
    <source>
        <dbReference type="ARBA" id="ARBA00022692"/>
    </source>
</evidence>
<organism evidence="10 11">
    <name type="scientific">Microctonus hyperodae</name>
    <name type="common">Parasitoid wasp</name>
    <dbReference type="NCBI Taxonomy" id="165561"/>
    <lineage>
        <taxon>Eukaryota</taxon>
        <taxon>Metazoa</taxon>
        <taxon>Ecdysozoa</taxon>
        <taxon>Arthropoda</taxon>
        <taxon>Hexapoda</taxon>
        <taxon>Insecta</taxon>
        <taxon>Pterygota</taxon>
        <taxon>Neoptera</taxon>
        <taxon>Endopterygota</taxon>
        <taxon>Hymenoptera</taxon>
        <taxon>Apocrita</taxon>
        <taxon>Ichneumonoidea</taxon>
        <taxon>Braconidae</taxon>
        <taxon>Euphorinae</taxon>
        <taxon>Microctonus</taxon>
    </lineage>
</organism>
<dbReference type="EMBL" id="JAQQBR010001916">
    <property type="protein sequence ID" value="KAK0159469.1"/>
    <property type="molecule type" value="Genomic_DNA"/>
</dbReference>
<comment type="similarity">
    <text evidence="2">Belongs to the PGAP2 family.</text>
</comment>
<feature type="domain" description="CWH43-like N-terminal" evidence="9">
    <location>
        <begin position="35"/>
        <end position="244"/>
    </location>
</feature>
<evidence type="ECO:0000256" key="2">
    <source>
        <dbReference type="ARBA" id="ARBA00007414"/>
    </source>
</evidence>
<dbReference type="InterPro" id="IPR019402">
    <property type="entry name" value="CWH43_N"/>
</dbReference>
<evidence type="ECO:0000256" key="8">
    <source>
        <dbReference type="SAM" id="Phobius"/>
    </source>
</evidence>
<evidence type="ECO:0000313" key="11">
    <source>
        <dbReference type="Proteomes" id="UP001168972"/>
    </source>
</evidence>
<dbReference type="PANTHER" id="PTHR12892">
    <property type="entry name" value="FGF RECEPTOR ACTIVATING PROTEIN 1"/>
    <property type="match status" value="1"/>
</dbReference>
<keyword evidence="11" id="KW-1185">Reference proteome</keyword>
<protein>
    <recommendedName>
        <fullName evidence="9">CWH43-like N-terminal domain-containing protein</fullName>
    </recommendedName>
</protein>
<dbReference type="Pfam" id="PF10277">
    <property type="entry name" value="Frag1"/>
    <property type="match status" value="1"/>
</dbReference>
<comment type="caution">
    <text evidence="10">The sequence shown here is derived from an EMBL/GenBank/DDBJ whole genome shotgun (WGS) entry which is preliminary data.</text>
</comment>
<reference evidence="10" key="1">
    <citation type="journal article" date="2023" name="bioRxiv">
        <title>Scaffold-level genome assemblies of two parasitoid biocontrol wasps reveal the parthenogenesis mechanism and an associated novel virus.</title>
        <authorList>
            <person name="Inwood S."/>
            <person name="Skelly J."/>
            <person name="Guhlin J."/>
            <person name="Harrop T."/>
            <person name="Goldson S."/>
            <person name="Dearden P."/>
        </authorList>
    </citation>
    <scope>NUCLEOTIDE SEQUENCE</scope>
    <source>
        <strain evidence="10">Lincoln</strain>
        <tissue evidence="10">Whole body</tissue>
    </source>
</reference>
<feature type="transmembrane region" description="Helical" evidence="8">
    <location>
        <begin position="197"/>
        <end position="215"/>
    </location>
</feature>
<comment type="subcellular location">
    <subcellularLocation>
        <location evidence="1">Golgi apparatus membrane</location>
        <topology evidence="1">Multi-pass membrane protein</topology>
    </subcellularLocation>
</comment>
<keyword evidence="5 8" id="KW-1133">Transmembrane helix</keyword>
<evidence type="ECO:0000313" key="10">
    <source>
        <dbReference type="EMBL" id="KAK0159469.1"/>
    </source>
</evidence>
<reference evidence="10" key="2">
    <citation type="submission" date="2023-03" db="EMBL/GenBank/DDBJ databases">
        <authorList>
            <person name="Inwood S.N."/>
            <person name="Skelly J.G."/>
            <person name="Guhlin J."/>
            <person name="Harrop T.W.R."/>
            <person name="Goldson S.G."/>
            <person name="Dearden P.K."/>
        </authorList>
    </citation>
    <scope>NUCLEOTIDE SEQUENCE</scope>
    <source>
        <strain evidence="10">Lincoln</strain>
        <tissue evidence="10">Whole body</tissue>
    </source>
</reference>
<evidence type="ECO:0000259" key="9">
    <source>
        <dbReference type="Pfam" id="PF10277"/>
    </source>
</evidence>
<dbReference type="PANTHER" id="PTHR12892:SF11">
    <property type="entry name" value="POST-GPI ATTACHMENT TO PROTEINS FACTOR 2"/>
    <property type="match status" value="1"/>
</dbReference>
<evidence type="ECO:0000256" key="7">
    <source>
        <dbReference type="ARBA" id="ARBA00023136"/>
    </source>
</evidence>
<evidence type="ECO:0000256" key="6">
    <source>
        <dbReference type="ARBA" id="ARBA00023034"/>
    </source>
</evidence>
<feature type="transmembrane region" description="Helical" evidence="8">
    <location>
        <begin position="227"/>
        <end position="249"/>
    </location>
</feature>
<evidence type="ECO:0000256" key="3">
    <source>
        <dbReference type="ARBA" id="ARBA00022502"/>
    </source>
</evidence>
<evidence type="ECO:0000256" key="1">
    <source>
        <dbReference type="ARBA" id="ARBA00004653"/>
    </source>
</evidence>
<feature type="transmembrane region" description="Helical" evidence="8">
    <location>
        <begin position="125"/>
        <end position="146"/>
    </location>
</feature>
<keyword evidence="6" id="KW-0333">Golgi apparatus</keyword>
<accession>A0AA39C8C8</accession>